<gene>
    <name evidence="2" type="ORF">KIW84_015092</name>
</gene>
<reference evidence="2 3" key="1">
    <citation type="journal article" date="2022" name="Nat. Genet.">
        <title>Improved pea reference genome and pan-genome highlight genomic features and evolutionary characteristics.</title>
        <authorList>
            <person name="Yang T."/>
            <person name="Liu R."/>
            <person name="Luo Y."/>
            <person name="Hu S."/>
            <person name="Wang D."/>
            <person name="Wang C."/>
            <person name="Pandey M.K."/>
            <person name="Ge S."/>
            <person name="Xu Q."/>
            <person name="Li N."/>
            <person name="Li G."/>
            <person name="Huang Y."/>
            <person name="Saxena R.K."/>
            <person name="Ji Y."/>
            <person name="Li M."/>
            <person name="Yan X."/>
            <person name="He Y."/>
            <person name="Liu Y."/>
            <person name="Wang X."/>
            <person name="Xiang C."/>
            <person name="Varshney R.K."/>
            <person name="Ding H."/>
            <person name="Gao S."/>
            <person name="Zong X."/>
        </authorList>
    </citation>
    <scope>NUCLEOTIDE SEQUENCE [LARGE SCALE GENOMIC DNA]</scope>
    <source>
        <strain evidence="2 3">cv. Zhongwan 6</strain>
    </source>
</reference>
<organism evidence="2 3">
    <name type="scientific">Pisum sativum</name>
    <name type="common">Garden pea</name>
    <name type="synonym">Lathyrus oleraceus</name>
    <dbReference type="NCBI Taxonomy" id="3888"/>
    <lineage>
        <taxon>Eukaryota</taxon>
        <taxon>Viridiplantae</taxon>
        <taxon>Streptophyta</taxon>
        <taxon>Embryophyta</taxon>
        <taxon>Tracheophyta</taxon>
        <taxon>Spermatophyta</taxon>
        <taxon>Magnoliopsida</taxon>
        <taxon>eudicotyledons</taxon>
        <taxon>Gunneridae</taxon>
        <taxon>Pentapetalae</taxon>
        <taxon>rosids</taxon>
        <taxon>fabids</taxon>
        <taxon>Fabales</taxon>
        <taxon>Fabaceae</taxon>
        <taxon>Papilionoideae</taxon>
        <taxon>50 kb inversion clade</taxon>
        <taxon>NPAAA clade</taxon>
        <taxon>Hologalegina</taxon>
        <taxon>IRL clade</taxon>
        <taxon>Fabeae</taxon>
        <taxon>Lathyrus</taxon>
    </lineage>
</organism>
<feature type="region of interest" description="Disordered" evidence="1">
    <location>
        <begin position="108"/>
        <end position="170"/>
    </location>
</feature>
<evidence type="ECO:0000313" key="3">
    <source>
        <dbReference type="Proteomes" id="UP001058974"/>
    </source>
</evidence>
<feature type="compositionally biased region" description="Basic residues" evidence="1">
    <location>
        <begin position="127"/>
        <end position="147"/>
    </location>
</feature>
<proteinExistence type="predicted"/>
<dbReference type="Proteomes" id="UP001058974">
    <property type="component" value="Chromosome 1"/>
</dbReference>
<comment type="caution">
    <text evidence="2">The sequence shown here is derived from an EMBL/GenBank/DDBJ whole genome shotgun (WGS) entry which is preliminary data.</text>
</comment>
<evidence type="ECO:0000313" key="2">
    <source>
        <dbReference type="EMBL" id="KAI5447505.1"/>
    </source>
</evidence>
<dbReference type="AlphaFoldDB" id="A0A9D5BPV6"/>
<accession>A0A9D5BPV6</accession>
<name>A0A9D5BPV6_PEA</name>
<protein>
    <submittedName>
        <fullName evidence="2">Uncharacterized protein</fullName>
    </submittedName>
</protein>
<dbReference type="Gramene" id="Psat01G0509200-T1">
    <property type="protein sequence ID" value="KAI5447505.1"/>
    <property type="gene ID" value="KIW84_015092"/>
</dbReference>
<evidence type="ECO:0000256" key="1">
    <source>
        <dbReference type="SAM" id="MobiDB-lite"/>
    </source>
</evidence>
<sequence>MIGLILDDVDFKHLSIEDMNFLKAHLQIDEVEEVVWKSDMDKNPWPDGYSMGLFKACWDILKEDVFNFVNEFYHNARSMLTLEEVGLIKMAATGAQAAMVATQLKDVTEPSSYNDNHDSKKNNSRNSAHKNRNSYGRNNRRGQRGGRRGGGQPSLQANTSQWQSPPPPWQ</sequence>
<keyword evidence="3" id="KW-1185">Reference proteome</keyword>
<dbReference type="EMBL" id="JAMSHJ010000001">
    <property type="protein sequence ID" value="KAI5447505.1"/>
    <property type="molecule type" value="Genomic_DNA"/>
</dbReference>